<feature type="domain" description="Ig-like" evidence="5">
    <location>
        <begin position="1"/>
        <end position="97"/>
    </location>
</feature>
<dbReference type="SUPFAM" id="SSF48726">
    <property type="entry name" value="Immunoglobulin"/>
    <property type="match status" value="2"/>
</dbReference>
<accession>A0AAD6ADC7</accession>
<evidence type="ECO:0000259" key="5">
    <source>
        <dbReference type="PROSITE" id="PS50835"/>
    </source>
</evidence>
<gene>
    <name evidence="6" type="ORF">JOQ06_024757</name>
</gene>
<feature type="transmembrane region" description="Helical" evidence="4">
    <location>
        <begin position="304"/>
        <end position="327"/>
    </location>
</feature>
<dbReference type="InterPro" id="IPR003599">
    <property type="entry name" value="Ig_sub"/>
</dbReference>
<dbReference type="AlphaFoldDB" id="A0AAD6ADC7"/>
<dbReference type="InterPro" id="IPR007110">
    <property type="entry name" value="Ig-like_dom"/>
</dbReference>
<dbReference type="Gene3D" id="2.60.40.10">
    <property type="entry name" value="Immunoglobulins"/>
    <property type="match status" value="2"/>
</dbReference>
<keyword evidence="4" id="KW-1133">Transmembrane helix</keyword>
<dbReference type="InterPro" id="IPR013783">
    <property type="entry name" value="Ig-like_fold"/>
</dbReference>
<evidence type="ECO:0000256" key="2">
    <source>
        <dbReference type="ARBA" id="ARBA00023136"/>
    </source>
</evidence>
<organism evidence="6 7">
    <name type="scientific">Pogonophryne albipinna</name>
    <dbReference type="NCBI Taxonomy" id="1090488"/>
    <lineage>
        <taxon>Eukaryota</taxon>
        <taxon>Metazoa</taxon>
        <taxon>Chordata</taxon>
        <taxon>Craniata</taxon>
        <taxon>Vertebrata</taxon>
        <taxon>Euteleostomi</taxon>
        <taxon>Actinopterygii</taxon>
        <taxon>Neopterygii</taxon>
        <taxon>Teleostei</taxon>
        <taxon>Neoteleostei</taxon>
        <taxon>Acanthomorphata</taxon>
        <taxon>Eupercaria</taxon>
        <taxon>Perciformes</taxon>
        <taxon>Notothenioidei</taxon>
        <taxon>Pogonophryne</taxon>
    </lineage>
</organism>
<evidence type="ECO:0000313" key="6">
    <source>
        <dbReference type="EMBL" id="KAJ4922636.1"/>
    </source>
</evidence>
<dbReference type="GO" id="GO:0016020">
    <property type="term" value="C:membrane"/>
    <property type="evidence" value="ECO:0007669"/>
    <property type="project" value="UniProtKB-SubCell"/>
</dbReference>
<dbReference type="PANTHER" id="PTHR44991:SF1">
    <property type="entry name" value="IMMUNOGLOBULIN SUPERFAMILY MEMBER 5"/>
    <property type="match status" value="1"/>
</dbReference>
<evidence type="ECO:0000256" key="3">
    <source>
        <dbReference type="ARBA" id="ARBA00023319"/>
    </source>
</evidence>
<dbReference type="PROSITE" id="PS50835">
    <property type="entry name" value="IG_LIKE"/>
    <property type="match status" value="2"/>
</dbReference>
<dbReference type="Pfam" id="PF22705">
    <property type="entry name" value="C2-set_3"/>
    <property type="match status" value="1"/>
</dbReference>
<sequence>MKLSPEALTVLRGDDARFTCSPSKTKWTVMVWLLDGTPVLTISKEFGVLPSVHSNVTAEKGSVSSGDSWVFVLKNTERRNQGQLTCELQGSDRRTASLFVQASDILLERSHKSTAAWLPLHAIVNTPCFNCPMYQSAMIAQSCSSVNANEARQPLPNSSEFTLPRVGRYDVYDTKIRHQIKAPGEKGQPIMQKGSVKVIGDSMLVFKGQSVLFGCHAAGWYPLPTLQWHVNNKTVSRGDYNISSEESGESLFTVSSNLSVTAAKSSYVDCLASVSALRTPLRSSFRLTVVAEVVQLEEGCTVPLAAMASLSAILLLLLLCICTVLCYRHRRQAKQSPQEAAIRFGQSVSGRSLVAEATGGKVNLGYSSEGPTDPAYSELNLETRRQQQDFVSFLKVPDVVSSSSRSLHDDSQAQVCLSEETAKNIRRITTV</sequence>
<dbReference type="InterPro" id="IPR053896">
    <property type="entry name" value="BTN3A2-like_Ig-C"/>
</dbReference>
<dbReference type="Proteomes" id="UP001219934">
    <property type="component" value="Unassembled WGS sequence"/>
</dbReference>
<dbReference type="InterPro" id="IPR036179">
    <property type="entry name" value="Ig-like_dom_sf"/>
</dbReference>
<name>A0AAD6ADC7_9TELE</name>
<dbReference type="PANTHER" id="PTHR44991">
    <property type="entry name" value="IMMUNOGLOBULIN SUPERFAMILY MEMBER 5"/>
    <property type="match status" value="1"/>
</dbReference>
<keyword evidence="4" id="KW-0812">Transmembrane</keyword>
<protein>
    <recommendedName>
        <fullName evidence="5">Ig-like domain-containing protein</fullName>
    </recommendedName>
</protein>
<reference evidence="6" key="1">
    <citation type="submission" date="2022-11" db="EMBL/GenBank/DDBJ databases">
        <title>Chromosome-level genome of Pogonophryne albipinna.</title>
        <authorList>
            <person name="Jo E."/>
        </authorList>
    </citation>
    <scope>NUCLEOTIDE SEQUENCE</scope>
    <source>
        <strain evidence="6">SGF0006</strain>
        <tissue evidence="6">Muscle</tissue>
    </source>
</reference>
<evidence type="ECO:0000256" key="1">
    <source>
        <dbReference type="ARBA" id="ARBA00004370"/>
    </source>
</evidence>
<evidence type="ECO:0000313" key="7">
    <source>
        <dbReference type="Proteomes" id="UP001219934"/>
    </source>
</evidence>
<comment type="subcellular location">
    <subcellularLocation>
        <location evidence="1">Membrane</location>
    </subcellularLocation>
</comment>
<feature type="domain" description="Ig-like" evidence="5">
    <location>
        <begin position="189"/>
        <end position="288"/>
    </location>
</feature>
<keyword evidence="3" id="KW-0393">Immunoglobulin domain</keyword>
<proteinExistence type="predicted"/>
<comment type="caution">
    <text evidence="6">The sequence shown here is derived from an EMBL/GenBank/DDBJ whole genome shotgun (WGS) entry which is preliminary data.</text>
</comment>
<keyword evidence="7" id="KW-1185">Reference proteome</keyword>
<dbReference type="EMBL" id="JAPTMU010000063">
    <property type="protein sequence ID" value="KAJ4922636.1"/>
    <property type="molecule type" value="Genomic_DNA"/>
</dbReference>
<evidence type="ECO:0000256" key="4">
    <source>
        <dbReference type="SAM" id="Phobius"/>
    </source>
</evidence>
<dbReference type="SMART" id="SM00409">
    <property type="entry name" value="IG"/>
    <property type="match status" value="2"/>
</dbReference>
<keyword evidence="2 4" id="KW-0472">Membrane</keyword>